<dbReference type="EMBL" id="PDEA01000001">
    <property type="protein sequence ID" value="PEH88453.1"/>
    <property type="molecule type" value="Genomic_DNA"/>
</dbReference>
<dbReference type="REBASE" id="630081">
    <property type="entry name" value="M.Cte394I"/>
</dbReference>
<dbReference type="InterPro" id="IPR029063">
    <property type="entry name" value="SAM-dependent_MTases_sf"/>
</dbReference>
<name>A0A2A7UT60_COMTR</name>
<evidence type="ECO:0000256" key="3">
    <source>
        <dbReference type="ARBA" id="ARBA00022603"/>
    </source>
</evidence>
<evidence type="ECO:0000313" key="9">
    <source>
        <dbReference type="EMBL" id="PEH88453.1"/>
    </source>
</evidence>
<keyword evidence="9" id="KW-0255">Endonuclease</keyword>
<proteinExistence type="inferred from homology"/>
<keyword evidence="10" id="KW-1185">Reference proteome</keyword>
<dbReference type="GO" id="GO:0009007">
    <property type="term" value="F:site-specific DNA-methyltransferase (adenine-specific) activity"/>
    <property type="evidence" value="ECO:0007669"/>
    <property type="project" value="UniProtKB-EC"/>
</dbReference>
<dbReference type="OrthoDB" id="9816288at2"/>
<dbReference type="Pfam" id="PF12564">
    <property type="entry name" value="TypeIII_RM_meth"/>
    <property type="match status" value="1"/>
</dbReference>
<dbReference type="InterPro" id="IPR002052">
    <property type="entry name" value="DNA_methylase_N6_adenine_CS"/>
</dbReference>
<gene>
    <name evidence="9" type="ORF">CRM82_07415</name>
</gene>
<dbReference type="Pfam" id="PF01555">
    <property type="entry name" value="N6_N4_Mtase"/>
    <property type="match status" value="1"/>
</dbReference>
<dbReference type="InterPro" id="IPR002295">
    <property type="entry name" value="N4/N6-MTase_EcoPI_Mod-like"/>
</dbReference>
<dbReference type="EC" id="2.1.1.72" evidence="2"/>
<sequence>MQNLLQELTGLLSLDDRLVSEGRLMKNKVVELALNLDPLLIRHLLKSESMKSHFFSDVDGIFVFDKIKFQKFVSNKKFLPDSFTSYKNKIGLTSESEYLTDSQEVVLSWPYKDCVLEGGQDREDSVRTEIFWNETLAPDQIDRLLSPKALANFRYLGKKYGEYVEEVSAESHLLIKGNNLLSLHTLVKNYEGKVRLIYIDPPYNTNNDSFQYNDSFSHSTWLTFMRSRLEVAKKLLAPNGVIAMSIDQNEAFYLKVLGDEVFGRANFISAVTVQNNPKGRVMDRHFATSHEYILFYSKARLAEELSVRKTAEQLKKDYTEQDEDGSFRTLELRNTHREFGKHNRENLFYPIYVNPADSTVSLEKSKEYHIKVEPIWDDGFEGCWTWGTTKVELEGDLLLGRQVKGQWKIYRKSYATSDDGEAVSRKLKTIWLAKEFHTEKGQKAVDQLVGKGRFRSPKPVEMIKTIVDLATKQDSNDIVMDFFAGSGTTGQAVLELNAADSGNRVCILCEQLDYIETTTSTRLQKVAEPLGQSIIYCELAVANQAFVDAIEAAATIEDLAKIWADMQEKAFLSYRVNPRAIDESRDEFANLSLADQKRFLVEVLDKNMLYVPASEIDDQAYAIPEADKAVNKKFFG</sequence>
<dbReference type="GO" id="GO:0008170">
    <property type="term" value="F:N-methyltransferase activity"/>
    <property type="evidence" value="ECO:0007669"/>
    <property type="project" value="InterPro"/>
</dbReference>
<comment type="caution">
    <text evidence="9">The sequence shown here is derived from an EMBL/GenBank/DDBJ whole genome shotgun (WGS) entry which is preliminary data.</text>
</comment>
<evidence type="ECO:0000256" key="6">
    <source>
        <dbReference type="ARBA" id="ARBA00047942"/>
    </source>
</evidence>
<dbReference type="STRING" id="1219032.GCA_001515545_03119"/>
<keyword evidence="5" id="KW-0949">S-adenosyl-L-methionine</keyword>
<evidence type="ECO:0000259" key="8">
    <source>
        <dbReference type="Pfam" id="PF12564"/>
    </source>
</evidence>
<dbReference type="SUPFAM" id="SSF53335">
    <property type="entry name" value="S-adenosyl-L-methionine-dependent methyltransferases"/>
    <property type="match status" value="1"/>
</dbReference>
<dbReference type="InterPro" id="IPR022221">
    <property type="entry name" value="TypeIII_RM_meth"/>
</dbReference>
<evidence type="ECO:0000256" key="4">
    <source>
        <dbReference type="ARBA" id="ARBA00022679"/>
    </source>
</evidence>
<dbReference type="AlphaFoldDB" id="A0A2A7UT60"/>
<evidence type="ECO:0000256" key="5">
    <source>
        <dbReference type="ARBA" id="ARBA00022691"/>
    </source>
</evidence>
<keyword evidence="9" id="KW-0378">Hydrolase</keyword>
<evidence type="ECO:0000259" key="7">
    <source>
        <dbReference type="Pfam" id="PF01555"/>
    </source>
</evidence>
<evidence type="ECO:0000313" key="10">
    <source>
        <dbReference type="Proteomes" id="UP000220246"/>
    </source>
</evidence>
<dbReference type="GeneID" id="80800421"/>
<keyword evidence="9" id="KW-0540">Nuclease</keyword>
<organism evidence="9 10">
    <name type="scientific">Comamonas terrigena</name>
    <dbReference type="NCBI Taxonomy" id="32013"/>
    <lineage>
        <taxon>Bacteria</taxon>
        <taxon>Pseudomonadati</taxon>
        <taxon>Pseudomonadota</taxon>
        <taxon>Betaproteobacteria</taxon>
        <taxon>Burkholderiales</taxon>
        <taxon>Comamonadaceae</taxon>
        <taxon>Comamonas</taxon>
    </lineage>
</organism>
<feature type="domain" description="Type III restriction/modification enzyme methylation subunit" evidence="8">
    <location>
        <begin position="37"/>
        <end position="92"/>
    </location>
</feature>
<keyword evidence="3" id="KW-0489">Methyltransferase</keyword>
<accession>A0A2A7UT60</accession>
<dbReference type="Proteomes" id="UP000220246">
    <property type="component" value="Unassembled WGS sequence"/>
</dbReference>
<protein>
    <recommendedName>
        <fullName evidence="2">site-specific DNA-methyltransferase (adenine-specific)</fullName>
        <ecNumber evidence="2">2.1.1.72</ecNumber>
    </recommendedName>
</protein>
<dbReference type="PROSITE" id="PS00092">
    <property type="entry name" value="N6_MTASE"/>
    <property type="match status" value="1"/>
</dbReference>
<comment type="similarity">
    <text evidence="1">Belongs to the N(4)/N(6)-methyltransferase family.</text>
</comment>
<dbReference type="GO" id="GO:0004519">
    <property type="term" value="F:endonuclease activity"/>
    <property type="evidence" value="ECO:0007669"/>
    <property type="project" value="UniProtKB-KW"/>
</dbReference>
<evidence type="ECO:0000256" key="1">
    <source>
        <dbReference type="ARBA" id="ARBA00006594"/>
    </source>
</evidence>
<feature type="domain" description="DNA methylase N-4/N-6" evidence="7">
    <location>
        <begin position="194"/>
        <end position="510"/>
    </location>
</feature>
<dbReference type="Gene3D" id="3.40.50.150">
    <property type="entry name" value="Vaccinia Virus protein VP39"/>
    <property type="match status" value="1"/>
</dbReference>
<dbReference type="RefSeq" id="WP_083520556.1">
    <property type="nucleotide sequence ID" value="NZ_PDEA01000001.1"/>
</dbReference>
<dbReference type="InterPro" id="IPR002941">
    <property type="entry name" value="DNA_methylase_N4/N6"/>
</dbReference>
<reference evidence="10" key="1">
    <citation type="submission" date="2017-09" db="EMBL/GenBank/DDBJ databases">
        <title>FDA dAtabase for Regulatory Grade micrObial Sequences (FDA-ARGOS): Supporting development and validation of Infectious Disease Dx tests.</title>
        <authorList>
            <person name="Minogue T."/>
            <person name="Wolcott M."/>
            <person name="Wasieloski L."/>
            <person name="Aguilar W."/>
            <person name="Moore D."/>
            <person name="Tallon L."/>
            <person name="Sadzewicz L."/>
            <person name="Ott S."/>
            <person name="Zhao X."/>
            <person name="Nagaraj S."/>
            <person name="Vavikolanu K."/>
            <person name="Aluvathingal J."/>
            <person name="Nadendla S."/>
            <person name="Sichtig H."/>
        </authorList>
    </citation>
    <scope>NUCLEOTIDE SEQUENCE [LARGE SCALE GENOMIC DNA]</scope>
    <source>
        <strain evidence="10">FDAARGOS_394</strain>
    </source>
</reference>
<dbReference type="PIRSF" id="PIRSF015855">
    <property type="entry name" value="TypeIII_Mtase_mKpnI"/>
    <property type="match status" value="1"/>
</dbReference>
<evidence type="ECO:0000256" key="2">
    <source>
        <dbReference type="ARBA" id="ARBA00011900"/>
    </source>
</evidence>
<dbReference type="GO" id="GO:0032259">
    <property type="term" value="P:methylation"/>
    <property type="evidence" value="ECO:0007669"/>
    <property type="project" value="UniProtKB-KW"/>
</dbReference>
<keyword evidence="4" id="KW-0808">Transferase</keyword>
<dbReference type="PRINTS" id="PR00506">
    <property type="entry name" value="D21N6MTFRASE"/>
</dbReference>
<dbReference type="GO" id="GO:0003677">
    <property type="term" value="F:DNA binding"/>
    <property type="evidence" value="ECO:0007669"/>
    <property type="project" value="InterPro"/>
</dbReference>
<comment type="catalytic activity">
    <reaction evidence="6">
        <text>a 2'-deoxyadenosine in DNA + S-adenosyl-L-methionine = an N(6)-methyl-2'-deoxyadenosine in DNA + S-adenosyl-L-homocysteine + H(+)</text>
        <dbReference type="Rhea" id="RHEA:15197"/>
        <dbReference type="Rhea" id="RHEA-COMP:12418"/>
        <dbReference type="Rhea" id="RHEA-COMP:12419"/>
        <dbReference type="ChEBI" id="CHEBI:15378"/>
        <dbReference type="ChEBI" id="CHEBI:57856"/>
        <dbReference type="ChEBI" id="CHEBI:59789"/>
        <dbReference type="ChEBI" id="CHEBI:90615"/>
        <dbReference type="ChEBI" id="CHEBI:90616"/>
        <dbReference type="EC" id="2.1.1.72"/>
    </reaction>
</comment>